<dbReference type="SUPFAM" id="SSF47336">
    <property type="entry name" value="ACP-like"/>
    <property type="match status" value="1"/>
</dbReference>
<dbReference type="Gene3D" id="2.30.38.10">
    <property type="entry name" value="Luciferase, Domain 3"/>
    <property type="match status" value="1"/>
</dbReference>
<protein>
    <submittedName>
        <fullName evidence="2">Amino acid adenylation domain-containing protein</fullName>
    </submittedName>
</protein>
<dbReference type="Gene3D" id="3.30.300.30">
    <property type="match status" value="1"/>
</dbReference>
<dbReference type="PANTHER" id="PTHR45527">
    <property type="entry name" value="NONRIBOSOMAL PEPTIDE SYNTHETASE"/>
    <property type="match status" value="1"/>
</dbReference>
<dbReference type="Pfam" id="PF13193">
    <property type="entry name" value="AMP-binding_C"/>
    <property type="match status" value="1"/>
</dbReference>
<dbReference type="InterPro" id="IPR045851">
    <property type="entry name" value="AMP-bd_C_sf"/>
</dbReference>
<name>A0ABU0N0L6_9FIRM</name>
<feature type="domain" description="Carrier" evidence="1">
    <location>
        <begin position="726"/>
        <end position="801"/>
    </location>
</feature>
<dbReference type="PROSITE" id="PS00455">
    <property type="entry name" value="AMP_BINDING"/>
    <property type="match status" value="1"/>
</dbReference>
<dbReference type="InterPro" id="IPR020459">
    <property type="entry name" value="AMP-binding"/>
</dbReference>
<dbReference type="PANTHER" id="PTHR45527:SF1">
    <property type="entry name" value="FATTY ACID SYNTHASE"/>
    <property type="match status" value="1"/>
</dbReference>
<dbReference type="Gene3D" id="3.40.50.980">
    <property type="match status" value="2"/>
</dbReference>
<dbReference type="InterPro" id="IPR000873">
    <property type="entry name" value="AMP-dep_synth/lig_dom"/>
</dbReference>
<gene>
    <name evidence="2" type="ORF">QOZ92_001638</name>
</gene>
<dbReference type="CDD" id="cd05930">
    <property type="entry name" value="A_NRPS"/>
    <property type="match status" value="1"/>
</dbReference>
<dbReference type="InterPro" id="IPR025110">
    <property type="entry name" value="AMP-bd_C"/>
</dbReference>
<dbReference type="NCBIfam" id="TIGR01733">
    <property type="entry name" value="AA-adenyl-dom"/>
    <property type="match status" value="1"/>
</dbReference>
<dbReference type="InterPro" id="IPR009081">
    <property type="entry name" value="PP-bd_ACP"/>
</dbReference>
<accession>A0ABU0N0L6</accession>
<proteinExistence type="predicted"/>
<reference evidence="2 3" key="1">
    <citation type="submission" date="2023-07" db="EMBL/GenBank/DDBJ databases">
        <title>Genomic Encyclopedia of Type Strains, Phase IV (KMG-IV): sequencing the most valuable type-strain genomes for metagenomic binning, comparative biology and taxonomic classification.</title>
        <authorList>
            <person name="Goeker M."/>
        </authorList>
    </citation>
    <scope>NUCLEOTIDE SEQUENCE [LARGE SCALE GENOMIC DNA]</scope>
    <source>
        <strain evidence="2 3">DSM 15049</strain>
    </source>
</reference>
<dbReference type="Proteomes" id="UP001232584">
    <property type="component" value="Unassembled WGS sequence"/>
</dbReference>
<dbReference type="EMBL" id="JAUSWG010000006">
    <property type="protein sequence ID" value="MDQ0556524.1"/>
    <property type="molecule type" value="Genomic_DNA"/>
</dbReference>
<dbReference type="Gene3D" id="1.10.1200.10">
    <property type="entry name" value="ACP-like"/>
    <property type="match status" value="1"/>
</dbReference>
<dbReference type="RefSeq" id="WP_307505876.1">
    <property type="nucleotide sequence ID" value="NZ_BAAACE010000027.1"/>
</dbReference>
<evidence type="ECO:0000313" key="3">
    <source>
        <dbReference type="Proteomes" id="UP001232584"/>
    </source>
</evidence>
<dbReference type="InterPro" id="IPR036736">
    <property type="entry name" value="ACP-like_sf"/>
</dbReference>
<dbReference type="InterPro" id="IPR010071">
    <property type="entry name" value="AA_adenyl_dom"/>
</dbReference>
<evidence type="ECO:0000259" key="1">
    <source>
        <dbReference type="PROSITE" id="PS50075"/>
    </source>
</evidence>
<organism evidence="2 3">
    <name type="scientific">Paraclostridium ghonii</name>
    <dbReference type="NCBI Taxonomy" id="29358"/>
    <lineage>
        <taxon>Bacteria</taxon>
        <taxon>Bacillati</taxon>
        <taxon>Bacillota</taxon>
        <taxon>Clostridia</taxon>
        <taxon>Peptostreptococcales</taxon>
        <taxon>Peptostreptococcaceae</taxon>
        <taxon>Paraclostridium</taxon>
    </lineage>
</organism>
<dbReference type="SUPFAM" id="SSF56801">
    <property type="entry name" value="Acetyl-CoA synthetase-like"/>
    <property type="match status" value="1"/>
</dbReference>
<dbReference type="InterPro" id="IPR020845">
    <property type="entry name" value="AMP-binding_CS"/>
</dbReference>
<dbReference type="PROSITE" id="PS50075">
    <property type="entry name" value="CARRIER"/>
    <property type="match status" value="1"/>
</dbReference>
<dbReference type="Pfam" id="PF00501">
    <property type="entry name" value="AMP-binding"/>
    <property type="match status" value="1"/>
</dbReference>
<comment type="caution">
    <text evidence="2">The sequence shown here is derived from an EMBL/GenBank/DDBJ whole genome shotgun (WGS) entry which is preliminary data.</text>
</comment>
<keyword evidence="3" id="KW-1185">Reference proteome</keyword>
<sequence length="1001" mass="115852">MKENVVIKTKEINENILCLPENLVMEINHLCNNSLYGIYTIIVSAVYYAIYGYRQEKDFIIAVPKTEGENNITEIGFLKVKINNNLSYKEYLVKIKEELYEISKPFKMDMNDTNNSIIPYEKKCECLVTLNNIHNDVEEYYPNYNIVFKSNISLKKLEIKAVYDCKVYSEKYINNIMSVLNATLNNISKDVNITFKELNAKVNPLRFMLYNDLNSTYMDFTNKNIIHNIFEKISSKNPNQIALICNNESITYKELNKRSNVLANKLRSYGVKKNTLVGIMTSRSLELFISILAVLKSGGAYVPIDNNYPLERVNYILNDSEIKILLVDNNEFNQSDSMEIINVAEESNYLGFNEEIININEPEDLAYVIYTSGSTGNPKGVMIQHKAAVNFIYGINSVIQLSTNVKILNITTVSFDIFGYESLAPLLFGATVVIADEEKQNDIKKVKALIKEFSIDVLQTTPSRMGIILEDDNNNDSLRSLKHIVIGGEIFQDKILDKITEFTDAKVYNFYGPTEATIWSTYKELNLNENINIGKPLPNYEIYVLRDDNNLADIGSYGEICISGAGLAKGYLKNSKLTQEKFVEFVDNNGIRKRLYKTADIGRVSYNCEIECIGRKDDQIKLRGYRIELGEIESVCLKCEQINEVSVICVKSENQGDILVAYYTANQKLELKYIRDFMGKYLPKYMIPQYYIKIDNMPLNSNGKIDKNELRKIDFKYSANEIIKQEKTSETERAILQIWKQVLNTEYVNIEDNFFDIGGNSLLLLKVHSKIDELYRNKISVIQIFDSPTIKDIAKFLREDKNLIGIDMKEITFPYEYFQIKDSDNYAMLKYEISQKSLEKLSTLKYKLNIKINDILAGMFNYCCHEITNENSITVHYLMDDKRSRMLSIDYVDIEKIEQLFEIISYKIKRDSEEETYNIKIIESIYNSETNKIIPLYYVGDVDYYDELCTVYDLILNAKINEENTILVLNFNDERLSKNKVLEFFNIYINLIEILINNINE</sequence>
<dbReference type="PRINTS" id="PR00154">
    <property type="entry name" value="AMPBINDING"/>
</dbReference>
<evidence type="ECO:0000313" key="2">
    <source>
        <dbReference type="EMBL" id="MDQ0556524.1"/>
    </source>
</evidence>
<dbReference type="Pfam" id="PF00550">
    <property type="entry name" value="PP-binding"/>
    <property type="match status" value="1"/>
</dbReference>